<keyword evidence="1" id="KW-0805">Transcription regulation</keyword>
<dbReference type="SMART" id="SM00420">
    <property type="entry name" value="HTH_DEOR"/>
    <property type="match status" value="1"/>
</dbReference>
<dbReference type="InterPro" id="IPR036388">
    <property type="entry name" value="WH-like_DNA-bd_sf"/>
</dbReference>
<evidence type="ECO:0000259" key="4">
    <source>
        <dbReference type="PROSITE" id="PS51000"/>
    </source>
</evidence>
<dbReference type="InterPro" id="IPR037171">
    <property type="entry name" value="NagB/RpiA_transferase-like"/>
</dbReference>
<dbReference type="Pfam" id="PF00455">
    <property type="entry name" value="DeoRC"/>
    <property type="match status" value="1"/>
</dbReference>
<proteinExistence type="predicted"/>
<dbReference type="InterPro" id="IPR014036">
    <property type="entry name" value="DeoR-like_C"/>
</dbReference>
<dbReference type="Gene3D" id="1.10.10.10">
    <property type="entry name" value="Winged helix-like DNA-binding domain superfamily/Winged helix DNA-binding domain"/>
    <property type="match status" value="1"/>
</dbReference>
<evidence type="ECO:0000256" key="3">
    <source>
        <dbReference type="ARBA" id="ARBA00023163"/>
    </source>
</evidence>
<evidence type="ECO:0000256" key="1">
    <source>
        <dbReference type="ARBA" id="ARBA00023015"/>
    </source>
</evidence>
<dbReference type="PRINTS" id="PR00037">
    <property type="entry name" value="HTHLACR"/>
</dbReference>
<dbReference type="InterPro" id="IPR018356">
    <property type="entry name" value="Tscrpt_reg_HTH_DeoR_CS"/>
</dbReference>
<protein>
    <submittedName>
        <fullName evidence="5">DeoR/GlpR transcriptional regulator</fullName>
    </submittedName>
</protein>
<dbReference type="SUPFAM" id="SSF100950">
    <property type="entry name" value="NagB/RpiA/CoA transferase-like"/>
    <property type="match status" value="1"/>
</dbReference>
<evidence type="ECO:0000256" key="2">
    <source>
        <dbReference type="ARBA" id="ARBA00023125"/>
    </source>
</evidence>
<sequence length="262" mass="28995">MFVTERHQKIRQMILEYKRVDVSNLSRLFSVSEVTIRKDLEQLEKEGFLVRTHGGAILNEGSLPLESSISTADPDLLLKKQKIGDVLEKIISNNELIFLGAGSTCAEVSRKLVTKNELAVITNNINAIVILSENPNITLITTGGNATRKNSSIALTGSETIEFLKGKYVDKAIVSADGISYLNGFSLQNDIIAQAYTLVFNQANEKIVCATSDKFNKNAYSSFSPIDGIDTLITDASAPDDYLKYFFDHNIRVFNAYDIEDI</sequence>
<evidence type="ECO:0000313" key="6">
    <source>
        <dbReference type="Proteomes" id="UP000606889"/>
    </source>
</evidence>
<organism evidence="5 6">
    <name type="scientific">Christensenella tenuis</name>
    <dbReference type="NCBI Taxonomy" id="2763033"/>
    <lineage>
        <taxon>Bacteria</taxon>
        <taxon>Bacillati</taxon>
        <taxon>Bacillota</taxon>
        <taxon>Clostridia</taxon>
        <taxon>Christensenellales</taxon>
        <taxon>Christensenellaceae</taxon>
        <taxon>Christensenella</taxon>
    </lineage>
</organism>
<accession>A0ABR7EJ98</accession>
<dbReference type="Pfam" id="PF08220">
    <property type="entry name" value="HTH_DeoR"/>
    <property type="match status" value="1"/>
</dbReference>
<dbReference type="InterPro" id="IPR050313">
    <property type="entry name" value="Carb_Metab_HTH_regulators"/>
</dbReference>
<keyword evidence="3" id="KW-0804">Transcription</keyword>
<gene>
    <name evidence="5" type="ORF">H8S18_12800</name>
</gene>
<dbReference type="InterPro" id="IPR036390">
    <property type="entry name" value="WH_DNA-bd_sf"/>
</dbReference>
<keyword evidence="6" id="KW-1185">Reference proteome</keyword>
<dbReference type="Proteomes" id="UP000606889">
    <property type="component" value="Unassembled WGS sequence"/>
</dbReference>
<dbReference type="PANTHER" id="PTHR30363">
    <property type="entry name" value="HTH-TYPE TRANSCRIPTIONAL REGULATOR SRLR-RELATED"/>
    <property type="match status" value="1"/>
</dbReference>
<dbReference type="RefSeq" id="WP_186858667.1">
    <property type="nucleotide sequence ID" value="NZ_JACOON010000007.1"/>
</dbReference>
<comment type="caution">
    <text evidence="5">The sequence shown here is derived from an EMBL/GenBank/DDBJ whole genome shotgun (WGS) entry which is preliminary data.</text>
</comment>
<dbReference type="InterPro" id="IPR001034">
    <property type="entry name" value="DeoR_HTH"/>
</dbReference>
<reference evidence="5 6" key="1">
    <citation type="submission" date="2020-08" db="EMBL/GenBank/DDBJ databases">
        <title>Genome public.</title>
        <authorList>
            <person name="Liu C."/>
            <person name="Sun Q."/>
        </authorList>
    </citation>
    <scope>NUCLEOTIDE SEQUENCE [LARGE SCALE GENOMIC DNA]</scope>
    <source>
        <strain evidence="5 6">NSJ-35</strain>
    </source>
</reference>
<dbReference type="SUPFAM" id="SSF46785">
    <property type="entry name" value="Winged helix' DNA-binding domain"/>
    <property type="match status" value="1"/>
</dbReference>
<dbReference type="PROSITE" id="PS00894">
    <property type="entry name" value="HTH_DEOR_1"/>
    <property type="match status" value="1"/>
</dbReference>
<dbReference type="PANTHER" id="PTHR30363:SF44">
    <property type="entry name" value="AGA OPERON TRANSCRIPTIONAL REPRESSOR-RELATED"/>
    <property type="match status" value="1"/>
</dbReference>
<feature type="domain" description="HTH deoR-type" evidence="4">
    <location>
        <begin position="3"/>
        <end position="58"/>
    </location>
</feature>
<evidence type="ECO:0000313" key="5">
    <source>
        <dbReference type="EMBL" id="MBC5649219.1"/>
    </source>
</evidence>
<dbReference type="PROSITE" id="PS51000">
    <property type="entry name" value="HTH_DEOR_2"/>
    <property type="match status" value="1"/>
</dbReference>
<dbReference type="SMART" id="SM01134">
    <property type="entry name" value="DeoRC"/>
    <property type="match status" value="1"/>
</dbReference>
<name>A0ABR7EJ98_9FIRM</name>
<keyword evidence="2" id="KW-0238">DNA-binding</keyword>
<dbReference type="EMBL" id="JACOON010000007">
    <property type="protein sequence ID" value="MBC5649219.1"/>
    <property type="molecule type" value="Genomic_DNA"/>
</dbReference>